<evidence type="ECO:0000313" key="2">
    <source>
        <dbReference type="Proteomes" id="UP000267858"/>
    </source>
</evidence>
<evidence type="ECO:0000313" key="1">
    <source>
        <dbReference type="EMBL" id="VEA01074.1"/>
    </source>
</evidence>
<dbReference type="GO" id="GO:0004386">
    <property type="term" value="F:helicase activity"/>
    <property type="evidence" value="ECO:0007669"/>
    <property type="project" value="UniProtKB-KW"/>
</dbReference>
<keyword evidence="1" id="KW-0067">ATP-binding</keyword>
<protein>
    <submittedName>
        <fullName evidence="1">Helicase</fullName>
    </submittedName>
</protein>
<dbReference type="EMBL" id="LR134141">
    <property type="protein sequence ID" value="VEA01074.1"/>
    <property type="molecule type" value="Genomic_DNA"/>
</dbReference>
<reference evidence="1 2" key="1">
    <citation type="submission" date="2018-12" db="EMBL/GenBank/DDBJ databases">
        <authorList>
            <consortium name="Pathogen Informatics"/>
        </authorList>
    </citation>
    <scope>NUCLEOTIDE SEQUENCE [LARGE SCALE GENOMIC DNA]</scope>
    <source>
        <strain evidence="1 2">NCTC5773</strain>
    </source>
</reference>
<accession>A0A6D2G5N9</accession>
<proteinExistence type="predicted"/>
<name>A0A6D2G5N9_SALER</name>
<keyword evidence="1" id="KW-0547">Nucleotide-binding</keyword>
<sequence length="144" mass="16380">MMAVMPFKYNNLRLLGLSNKILLADEIHACDAWMSRILEGLIERQASNGNATILLSATLSQQQRDKLVAAFSRGVRRSVQAPLLGHDDYPWLTQATQTELISQRVDTRKEVERSVDIGWLHSEVSCLERIGEAVEKRKLYRLDT</sequence>
<gene>
    <name evidence="1" type="ORF">NCTC5773_01072</name>
</gene>
<dbReference type="Proteomes" id="UP000267858">
    <property type="component" value="Chromosome"/>
</dbReference>
<organism evidence="1 2">
    <name type="scientific">Salmonella enterica subsp. salamae</name>
    <dbReference type="NCBI Taxonomy" id="59202"/>
    <lineage>
        <taxon>Bacteria</taxon>
        <taxon>Pseudomonadati</taxon>
        <taxon>Pseudomonadota</taxon>
        <taxon>Gammaproteobacteria</taxon>
        <taxon>Enterobacterales</taxon>
        <taxon>Enterobacteriaceae</taxon>
        <taxon>Salmonella</taxon>
    </lineage>
</organism>
<dbReference type="AlphaFoldDB" id="A0A6D2G5N9"/>
<keyword evidence="1" id="KW-0347">Helicase</keyword>
<keyword evidence="1" id="KW-0378">Hydrolase</keyword>